<evidence type="ECO:0000313" key="3">
    <source>
        <dbReference type="Proteomes" id="UP000313359"/>
    </source>
</evidence>
<protein>
    <submittedName>
        <fullName evidence="2">Uncharacterized protein</fullName>
    </submittedName>
</protein>
<reference evidence="2" key="1">
    <citation type="journal article" date="2018" name="Genome Biol. Evol.">
        <title>Genomics and development of Lentinus tigrinus, a white-rot wood-decaying mushroom with dimorphic fruiting bodies.</title>
        <authorList>
            <person name="Wu B."/>
            <person name="Xu Z."/>
            <person name="Knudson A."/>
            <person name="Carlson A."/>
            <person name="Chen N."/>
            <person name="Kovaka S."/>
            <person name="LaButti K."/>
            <person name="Lipzen A."/>
            <person name="Pennachio C."/>
            <person name="Riley R."/>
            <person name="Schakwitz W."/>
            <person name="Umezawa K."/>
            <person name="Ohm R.A."/>
            <person name="Grigoriev I.V."/>
            <person name="Nagy L.G."/>
            <person name="Gibbons J."/>
            <person name="Hibbett D."/>
        </authorList>
    </citation>
    <scope>NUCLEOTIDE SEQUENCE [LARGE SCALE GENOMIC DNA]</scope>
    <source>
        <strain evidence="2">ALCF2SS1-6</strain>
    </source>
</reference>
<name>A0A5C2RR97_9APHY</name>
<evidence type="ECO:0000313" key="2">
    <source>
        <dbReference type="EMBL" id="RPD53670.1"/>
    </source>
</evidence>
<accession>A0A5C2RR97</accession>
<dbReference type="Proteomes" id="UP000313359">
    <property type="component" value="Unassembled WGS sequence"/>
</dbReference>
<dbReference type="AlphaFoldDB" id="A0A5C2RR97"/>
<dbReference type="EMBL" id="ML122317">
    <property type="protein sequence ID" value="RPD53670.1"/>
    <property type="molecule type" value="Genomic_DNA"/>
</dbReference>
<sequence>MSVLTAVARSARPGAHAMVPAASLLLARTAVLRTSALPEEHIKHQSALKCNRGGHINHSNLAPQSQCGGKLAVGLLKDALVTHLGSVDVSQHQLQQQRPHQPRSFSLAAAWARQRQIRFYALSLEVDDYQFPPPSPSASSPSRTERLALTVAEQMPALRCVLVEIPHDSRRRPYQFTFDSLAQSNPPRLSSTPSGNGNGAADDGQRRYERRFWRIDGSEEFLCVEPLTDAAARRLMDAEGLSFEDRVRYW</sequence>
<feature type="compositionally biased region" description="Polar residues" evidence="1">
    <location>
        <begin position="181"/>
        <end position="195"/>
    </location>
</feature>
<evidence type="ECO:0000256" key="1">
    <source>
        <dbReference type="SAM" id="MobiDB-lite"/>
    </source>
</evidence>
<keyword evidence="3" id="KW-1185">Reference proteome</keyword>
<organism evidence="2 3">
    <name type="scientific">Lentinus tigrinus ALCF2SS1-6</name>
    <dbReference type="NCBI Taxonomy" id="1328759"/>
    <lineage>
        <taxon>Eukaryota</taxon>
        <taxon>Fungi</taxon>
        <taxon>Dikarya</taxon>
        <taxon>Basidiomycota</taxon>
        <taxon>Agaricomycotina</taxon>
        <taxon>Agaricomycetes</taxon>
        <taxon>Polyporales</taxon>
        <taxon>Polyporaceae</taxon>
        <taxon>Lentinus</taxon>
    </lineage>
</organism>
<feature type="region of interest" description="Disordered" evidence="1">
    <location>
        <begin position="181"/>
        <end position="204"/>
    </location>
</feature>
<proteinExistence type="predicted"/>
<gene>
    <name evidence="2" type="ORF">L227DRAFT_567777</name>
</gene>
<dbReference type="STRING" id="1328759.A0A5C2RR97"/>